<dbReference type="HOGENOM" id="CLU_1544604_0_0_10"/>
<keyword evidence="2" id="KW-1185">Reference proteome</keyword>
<comment type="caution">
    <text evidence="1">The sequence shown here is derived from an EMBL/GenBank/DDBJ whole genome shotgun (WGS) entry which is preliminary data.</text>
</comment>
<dbReference type="eggNOG" id="ENOG502ZUAT">
    <property type="taxonomic scope" value="Bacteria"/>
</dbReference>
<gene>
    <name evidence="1" type="ORF">HMPREF9446_03695</name>
</gene>
<evidence type="ECO:0008006" key="3">
    <source>
        <dbReference type="Google" id="ProtNLM"/>
    </source>
</evidence>
<dbReference type="AlphaFoldDB" id="F3PY47"/>
<dbReference type="EMBL" id="AFBN01000101">
    <property type="protein sequence ID" value="EGF51015.1"/>
    <property type="molecule type" value="Genomic_DNA"/>
</dbReference>
<evidence type="ECO:0000313" key="1">
    <source>
        <dbReference type="EMBL" id="EGF51015.1"/>
    </source>
</evidence>
<proteinExistence type="predicted"/>
<evidence type="ECO:0000313" key="2">
    <source>
        <dbReference type="Proteomes" id="UP000003416"/>
    </source>
</evidence>
<dbReference type="PROSITE" id="PS51257">
    <property type="entry name" value="PROKAR_LIPOPROTEIN"/>
    <property type="match status" value="1"/>
</dbReference>
<sequence>MKMKTLSDNLPIFGRILLLVFFTLSLASCAKEALDYNHPDVDLFVKQLKAGKYSTQSPDGLSSMPKFTAEDIEELLKYAEDLTVIPAFPLAPVSYSAGGKLRLGECILWTVETIRLGHNASMGCKMVHADAENYEGIYFLTDEEVLDAAARYRRWWEGRKYPRTMWTIDPCYDEPLCGSGYMWW</sequence>
<reference evidence="1 2" key="1">
    <citation type="submission" date="2011-02" db="EMBL/GenBank/DDBJ databases">
        <authorList>
            <person name="Weinstock G."/>
            <person name="Sodergren E."/>
            <person name="Clifton S."/>
            <person name="Fulton L."/>
            <person name="Fulton B."/>
            <person name="Courtney L."/>
            <person name="Fronick C."/>
            <person name="Harrison M."/>
            <person name="Strong C."/>
            <person name="Farmer C."/>
            <person name="Delahaunty K."/>
            <person name="Markovic C."/>
            <person name="Hall O."/>
            <person name="Minx P."/>
            <person name="Tomlinson C."/>
            <person name="Mitreva M."/>
            <person name="Hou S."/>
            <person name="Chen J."/>
            <person name="Wollam A."/>
            <person name="Pepin K.H."/>
            <person name="Johnson M."/>
            <person name="Bhonagiri V."/>
            <person name="Zhang X."/>
            <person name="Suruliraj S."/>
            <person name="Warren W."/>
            <person name="Chinwalla A."/>
            <person name="Mardis E.R."/>
            <person name="Wilson R.K."/>
        </authorList>
    </citation>
    <scope>NUCLEOTIDE SEQUENCE [LARGE SCALE GENOMIC DNA]</scope>
    <source>
        <strain evidence="1 2">YIT 12057</strain>
    </source>
</reference>
<name>F3PY47_9BACE</name>
<dbReference type="Pfam" id="PF16301">
    <property type="entry name" value="DUF4943"/>
    <property type="match status" value="1"/>
</dbReference>
<protein>
    <recommendedName>
        <fullName evidence="3">DUF4943 domain-containing protein</fullName>
    </recommendedName>
</protein>
<organism evidence="1 2">
    <name type="scientific">Bacteroides fluxus YIT 12057</name>
    <dbReference type="NCBI Taxonomy" id="763034"/>
    <lineage>
        <taxon>Bacteria</taxon>
        <taxon>Pseudomonadati</taxon>
        <taxon>Bacteroidota</taxon>
        <taxon>Bacteroidia</taxon>
        <taxon>Bacteroidales</taxon>
        <taxon>Bacteroidaceae</taxon>
        <taxon>Bacteroides</taxon>
    </lineage>
</organism>
<dbReference type="InterPro" id="IPR032546">
    <property type="entry name" value="DUF4943"/>
</dbReference>
<accession>F3PY47</accession>
<dbReference type="STRING" id="763034.HMPREF9446_03695"/>
<dbReference type="Proteomes" id="UP000003416">
    <property type="component" value="Unassembled WGS sequence"/>
</dbReference>